<dbReference type="InterPro" id="IPR002575">
    <property type="entry name" value="Aminoglycoside_PTrfase"/>
</dbReference>
<evidence type="ECO:0000313" key="3">
    <source>
        <dbReference type="Proteomes" id="UP000219546"/>
    </source>
</evidence>
<dbReference type="SUPFAM" id="SSF56112">
    <property type="entry name" value="Protein kinase-like (PK-like)"/>
    <property type="match status" value="1"/>
</dbReference>
<dbReference type="EMBL" id="OAOP01000002">
    <property type="protein sequence ID" value="SNX68651.1"/>
    <property type="molecule type" value="Genomic_DNA"/>
</dbReference>
<sequence>MTTQNMKIQFEQIVKKLNPENKLLDVWELKGGISAQVTGLAVLQPNGQIKKLIVRQHGDVDYKQNPKIAADEYKLLEILKSYGPPVPKPYYLDQSGEIFTRPYIVMEFIDGTPEMNDMKIKELASILTKIHGLDSSKQDLSFLPKQEINFEKLLNRDTDNTLNQWTIREILRSVFPFPNKNPQVILHGDFWPGNTLWKNGKLVGVIDWEDAALGDPISDLGNGRLEVLFQFGIEAMMDFTKHYKTLMTTYNYTDQPYWDLFAALRLSTFPEWGLDKNTEKTMREKHKWFVTQALEQIN</sequence>
<name>A0A285CM92_9BACI</name>
<organism evidence="2 3">
    <name type="scientific">Bacillus oleivorans</name>
    <dbReference type="NCBI Taxonomy" id="1448271"/>
    <lineage>
        <taxon>Bacteria</taxon>
        <taxon>Bacillati</taxon>
        <taxon>Bacillota</taxon>
        <taxon>Bacilli</taxon>
        <taxon>Bacillales</taxon>
        <taxon>Bacillaceae</taxon>
        <taxon>Bacillus</taxon>
    </lineage>
</organism>
<dbReference type="AlphaFoldDB" id="A0A285CM92"/>
<dbReference type="Gene3D" id="3.30.200.20">
    <property type="entry name" value="Phosphorylase Kinase, domain 1"/>
    <property type="match status" value="1"/>
</dbReference>
<keyword evidence="3" id="KW-1185">Reference proteome</keyword>
<evidence type="ECO:0000259" key="1">
    <source>
        <dbReference type="Pfam" id="PF01636"/>
    </source>
</evidence>
<dbReference type="InterPro" id="IPR011009">
    <property type="entry name" value="Kinase-like_dom_sf"/>
</dbReference>
<evidence type="ECO:0000313" key="2">
    <source>
        <dbReference type="EMBL" id="SNX68651.1"/>
    </source>
</evidence>
<dbReference type="Gene3D" id="3.90.1200.10">
    <property type="match status" value="1"/>
</dbReference>
<feature type="domain" description="Aminoglycoside phosphotransferase" evidence="1">
    <location>
        <begin position="51"/>
        <end position="221"/>
    </location>
</feature>
<dbReference type="PANTHER" id="PTHR21310">
    <property type="entry name" value="AMINOGLYCOSIDE PHOSPHOTRANSFERASE-RELATED-RELATED"/>
    <property type="match status" value="1"/>
</dbReference>
<dbReference type="GO" id="GO:0016740">
    <property type="term" value="F:transferase activity"/>
    <property type="evidence" value="ECO:0007669"/>
    <property type="project" value="UniProtKB-KW"/>
</dbReference>
<proteinExistence type="predicted"/>
<dbReference type="Pfam" id="PF01636">
    <property type="entry name" value="APH"/>
    <property type="match status" value="1"/>
</dbReference>
<dbReference type="InterPro" id="IPR051678">
    <property type="entry name" value="AGP_Transferase"/>
</dbReference>
<accession>A0A285CM92</accession>
<dbReference type="Proteomes" id="UP000219546">
    <property type="component" value="Unassembled WGS sequence"/>
</dbReference>
<keyword evidence="2" id="KW-0808">Transferase</keyword>
<dbReference type="RefSeq" id="WP_245855612.1">
    <property type="nucleotide sequence ID" value="NZ_JBEPMQ010000001.1"/>
</dbReference>
<reference evidence="2 3" key="1">
    <citation type="submission" date="2017-08" db="EMBL/GenBank/DDBJ databases">
        <authorList>
            <person name="de Groot N.N."/>
        </authorList>
    </citation>
    <scope>NUCLEOTIDE SEQUENCE [LARGE SCALE GENOMIC DNA]</scope>
    <source>
        <strain evidence="2 3">JC228</strain>
    </source>
</reference>
<gene>
    <name evidence="2" type="ORF">SAMN05877753_102640</name>
</gene>
<protein>
    <submittedName>
        <fullName evidence="2">Phosphotransferase family enzyme</fullName>
    </submittedName>
</protein>